<protein>
    <submittedName>
        <fullName evidence="1">Uncharacterized protein</fullName>
    </submittedName>
</protein>
<gene>
    <name evidence="1" type="ORF">HYN51_06380</name>
</gene>
<evidence type="ECO:0000313" key="2">
    <source>
        <dbReference type="Proteomes" id="UP000244908"/>
    </source>
</evidence>
<dbReference type="AlphaFoldDB" id="A0A2Y9TWV0"/>
<evidence type="ECO:0000313" key="1">
    <source>
        <dbReference type="EMBL" id="AWH88218.1"/>
    </source>
</evidence>
<dbReference type="KEGG" id="lpv:HYN51_06380"/>
<sequence>MYAFRHYIARQNRFIDPAVLGQLMILKIEAQSRLNQYTDVAIDLEPEVNRLRRWTQIVLCELPSGFNSIEGTRASGIIAPELIIKVLIKENIIRHHPRRLAYTQGSAITRTKSPLEHYPQVPPFVELFNDECHRLGLSELQHTVSQLSSTLMEASERERFALVCFHALLSGDIDTVLRQSVVTLNALMLSYLTQHPELQVLVEEYLFFAFYSSWPDNPISI</sequence>
<dbReference type="EMBL" id="CP029185">
    <property type="protein sequence ID" value="AWH88218.1"/>
    <property type="molecule type" value="Genomic_DNA"/>
</dbReference>
<accession>A0A2Y9TWV0</accession>
<organism evidence="1 2">
    <name type="scientific">Limnobaculum parvum</name>
    <dbReference type="NCBI Taxonomy" id="2172103"/>
    <lineage>
        <taxon>Bacteria</taxon>
        <taxon>Pseudomonadati</taxon>
        <taxon>Pseudomonadota</taxon>
        <taxon>Gammaproteobacteria</taxon>
        <taxon>Enterobacterales</taxon>
        <taxon>Budviciaceae</taxon>
        <taxon>Limnobaculum</taxon>
    </lineage>
</organism>
<name>A0A2Y9TWV0_9GAMM</name>
<reference evidence="1 2" key="1">
    <citation type="journal article" date="2019" name="Int. J. Syst. Evol. Microbiol.">
        <title>Limnobaculum parvum gen. nov., sp. nov., isolated from a freshwater lake.</title>
        <authorList>
            <person name="Baek C."/>
            <person name="Shin S.K."/>
            <person name="Yi H."/>
        </authorList>
    </citation>
    <scope>NUCLEOTIDE SEQUENCE [LARGE SCALE GENOMIC DNA]</scope>
    <source>
        <strain evidence="1 2">HYN0051</strain>
    </source>
</reference>
<proteinExistence type="predicted"/>
<keyword evidence="2" id="KW-1185">Reference proteome</keyword>
<dbReference type="Proteomes" id="UP000244908">
    <property type="component" value="Chromosome"/>
</dbReference>